<evidence type="ECO:0000313" key="2">
    <source>
        <dbReference type="Proteomes" id="UP001371456"/>
    </source>
</evidence>
<organism evidence="1 2">
    <name type="scientific">Solanum bulbocastanum</name>
    <name type="common">Wild potato</name>
    <dbReference type="NCBI Taxonomy" id="147425"/>
    <lineage>
        <taxon>Eukaryota</taxon>
        <taxon>Viridiplantae</taxon>
        <taxon>Streptophyta</taxon>
        <taxon>Embryophyta</taxon>
        <taxon>Tracheophyta</taxon>
        <taxon>Spermatophyta</taxon>
        <taxon>Magnoliopsida</taxon>
        <taxon>eudicotyledons</taxon>
        <taxon>Gunneridae</taxon>
        <taxon>Pentapetalae</taxon>
        <taxon>asterids</taxon>
        <taxon>lamiids</taxon>
        <taxon>Solanales</taxon>
        <taxon>Solanaceae</taxon>
        <taxon>Solanoideae</taxon>
        <taxon>Solaneae</taxon>
        <taxon>Solanum</taxon>
    </lineage>
</organism>
<gene>
    <name evidence="1" type="ORF">RDI58_018053</name>
</gene>
<name>A0AAN8TH91_SOLBU</name>
<dbReference type="Proteomes" id="UP001371456">
    <property type="component" value="Unassembled WGS sequence"/>
</dbReference>
<evidence type="ECO:0000313" key="1">
    <source>
        <dbReference type="EMBL" id="KAK6784598.1"/>
    </source>
</evidence>
<protein>
    <submittedName>
        <fullName evidence="1">Uncharacterized protein</fullName>
    </submittedName>
</protein>
<keyword evidence="2" id="KW-1185">Reference proteome</keyword>
<dbReference type="AlphaFoldDB" id="A0AAN8TH91"/>
<proteinExistence type="predicted"/>
<reference evidence="1 2" key="1">
    <citation type="submission" date="2024-02" db="EMBL/GenBank/DDBJ databases">
        <title>de novo genome assembly of Solanum bulbocastanum strain 11H21.</title>
        <authorList>
            <person name="Hosaka A.J."/>
        </authorList>
    </citation>
    <scope>NUCLEOTIDE SEQUENCE [LARGE SCALE GENOMIC DNA]</scope>
    <source>
        <tissue evidence="1">Young leaves</tissue>
    </source>
</reference>
<dbReference type="EMBL" id="JBANQN010000007">
    <property type="protein sequence ID" value="KAK6784598.1"/>
    <property type="molecule type" value="Genomic_DNA"/>
</dbReference>
<comment type="caution">
    <text evidence="1">The sequence shown here is derived from an EMBL/GenBank/DDBJ whole genome shotgun (WGS) entry which is preliminary data.</text>
</comment>
<accession>A0AAN8TH91</accession>
<sequence length="72" mass="8429">MMRNQGSDYLKYVYKADRIHVSADYRKDAVEPVQLYSPVHKQEKYDVASKSESIVERGQVYVEMDLASSLRR</sequence>